<name>A0A4C2A0B8_EUMVA</name>
<gene>
    <name evidence="1" type="ORF">EVAR_60790_1</name>
</gene>
<dbReference type="Proteomes" id="UP000299102">
    <property type="component" value="Unassembled WGS sequence"/>
</dbReference>
<reference evidence="1 2" key="1">
    <citation type="journal article" date="2019" name="Commun. Biol.">
        <title>The bagworm genome reveals a unique fibroin gene that provides high tensile strength.</title>
        <authorList>
            <person name="Kono N."/>
            <person name="Nakamura H."/>
            <person name="Ohtoshi R."/>
            <person name="Tomita M."/>
            <person name="Numata K."/>
            <person name="Arakawa K."/>
        </authorList>
    </citation>
    <scope>NUCLEOTIDE SEQUENCE [LARGE SCALE GENOMIC DNA]</scope>
</reference>
<evidence type="ECO:0000313" key="2">
    <source>
        <dbReference type="Proteomes" id="UP000299102"/>
    </source>
</evidence>
<protein>
    <submittedName>
        <fullName evidence="1">Uncharacterized protein</fullName>
    </submittedName>
</protein>
<proteinExistence type="predicted"/>
<dbReference type="EMBL" id="BGZK01002300">
    <property type="protein sequence ID" value="GBP92704.1"/>
    <property type="molecule type" value="Genomic_DNA"/>
</dbReference>
<sequence length="148" mass="16084">MLELRVACSSQSIRFLTYFQHSGKIINIGLVVPGDLFVSASESGKASNVNISPRLIDKIKSARECWRPTALSRSESNNFAKVIIVIELAVSEKNSSENVQKNIRTDSPMKKNTCVIPALPAPCPSVLRCGPQTPVVGCKTQTRARACP</sequence>
<evidence type="ECO:0000313" key="1">
    <source>
        <dbReference type="EMBL" id="GBP92704.1"/>
    </source>
</evidence>
<dbReference type="AlphaFoldDB" id="A0A4C2A0B8"/>
<keyword evidence="2" id="KW-1185">Reference proteome</keyword>
<organism evidence="1 2">
    <name type="scientific">Eumeta variegata</name>
    <name type="common">Bagworm moth</name>
    <name type="synonym">Eumeta japonica</name>
    <dbReference type="NCBI Taxonomy" id="151549"/>
    <lineage>
        <taxon>Eukaryota</taxon>
        <taxon>Metazoa</taxon>
        <taxon>Ecdysozoa</taxon>
        <taxon>Arthropoda</taxon>
        <taxon>Hexapoda</taxon>
        <taxon>Insecta</taxon>
        <taxon>Pterygota</taxon>
        <taxon>Neoptera</taxon>
        <taxon>Endopterygota</taxon>
        <taxon>Lepidoptera</taxon>
        <taxon>Glossata</taxon>
        <taxon>Ditrysia</taxon>
        <taxon>Tineoidea</taxon>
        <taxon>Psychidae</taxon>
        <taxon>Oiketicinae</taxon>
        <taxon>Eumeta</taxon>
    </lineage>
</organism>
<comment type="caution">
    <text evidence="1">The sequence shown here is derived from an EMBL/GenBank/DDBJ whole genome shotgun (WGS) entry which is preliminary data.</text>
</comment>
<accession>A0A4C2A0B8</accession>